<dbReference type="Proteomes" id="UP000017747">
    <property type="component" value="Unassembled WGS sequence"/>
</dbReference>
<keyword evidence="2" id="KW-0812">Transmembrane</keyword>
<proteinExistence type="predicted"/>
<dbReference type="OrthoDB" id="9868340at2"/>
<dbReference type="EMBL" id="AXUN02000194">
    <property type="protein sequence ID" value="ETA79976.1"/>
    <property type="molecule type" value="Genomic_DNA"/>
</dbReference>
<dbReference type="RefSeq" id="WP_023388393.1">
    <property type="nucleotide sequence ID" value="NZ_AXUN02000194.1"/>
</dbReference>
<evidence type="ECO:0000313" key="3">
    <source>
        <dbReference type="EMBL" id="ETA79976.1"/>
    </source>
</evidence>
<name>V7I3V5_9CLOT</name>
<feature type="transmembrane region" description="Helical" evidence="2">
    <location>
        <begin position="151"/>
        <end position="172"/>
    </location>
</feature>
<feature type="transmembrane region" description="Helical" evidence="2">
    <location>
        <begin position="119"/>
        <end position="139"/>
    </location>
</feature>
<feature type="transmembrane region" description="Helical" evidence="2">
    <location>
        <begin position="78"/>
        <end position="99"/>
    </location>
</feature>
<sequence length="277" mass="30787">MVERDEKNGKNDSAKGNRVVLGEDVFENPEEKEMFEGKPALNGESEVEKEYVEVDKVITEPAEKVKPKRSFIDNLKTYLIFFLIVAIAALSANLVQRMVFKSPDSLIFLGNKGVLTPPAGAVLAGFGVLVIAFGVISAVHKNSRLTGNMKAFTIVGGLFLIFMGYTTFVKYVDFRENTILDSCLFSSKGFAYLDVTEVRASYDSAKTEGRRLLYTFTLPGGRSYAIDVTKATMDSLKLIDTKVGVTAKRVIDNYALQEMVRLGMYTEEEALKIFMMK</sequence>
<accession>V7I3V5</accession>
<evidence type="ECO:0000313" key="4">
    <source>
        <dbReference type="Proteomes" id="UP000017747"/>
    </source>
</evidence>
<keyword evidence="2" id="KW-1133">Transmembrane helix</keyword>
<reference evidence="3 4" key="1">
    <citation type="journal article" date="2014" name="Genome Announc.">
        <title>Genome Sequence of Youngiibacter fragilis, the Type Strain of the Genus Youngiibacter.</title>
        <authorList>
            <person name="Wawrik C.B."/>
            <person name="Callaghan A.V."/>
            <person name="Stamps B.W."/>
            <person name="Wawrik B."/>
        </authorList>
    </citation>
    <scope>NUCLEOTIDE SEQUENCE [LARGE SCALE GENOMIC DNA]</scope>
    <source>
        <strain evidence="3 4">232.1</strain>
    </source>
</reference>
<keyword evidence="2" id="KW-0472">Membrane</keyword>
<evidence type="ECO:0000256" key="1">
    <source>
        <dbReference type="SAM" id="MobiDB-lite"/>
    </source>
</evidence>
<comment type="caution">
    <text evidence="3">The sequence shown here is derived from an EMBL/GenBank/DDBJ whole genome shotgun (WGS) entry which is preliminary data.</text>
</comment>
<dbReference type="eggNOG" id="ENOG5033YBB">
    <property type="taxonomic scope" value="Bacteria"/>
</dbReference>
<evidence type="ECO:0000256" key="2">
    <source>
        <dbReference type="SAM" id="Phobius"/>
    </source>
</evidence>
<organism evidence="3 4">
    <name type="scientific">Youngiibacter fragilis 232.1</name>
    <dbReference type="NCBI Taxonomy" id="994573"/>
    <lineage>
        <taxon>Bacteria</taxon>
        <taxon>Bacillati</taxon>
        <taxon>Bacillota</taxon>
        <taxon>Clostridia</taxon>
        <taxon>Eubacteriales</taxon>
        <taxon>Clostridiaceae</taxon>
        <taxon>Youngiibacter</taxon>
    </lineage>
</organism>
<keyword evidence="4" id="KW-1185">Reference proteome</keyword>
<feature type="compositionally biased region" description="Basic and acidic residues" evidence="1">
    <location>
        <begin position="1"/>
        <end position="15"/>
    </location>
</feature>
<dbReference type="AlphaFoldDB" id="V7I3V5"/>
<protein>
    <submittedName>
        <fullName evidence="3">Uncharacterized protein</fullName>
    </submittedName>
</protein>
<feature type="region of interest" description="Disordered" evidence="1">
    <location>
        <begin position="1"/>
        <end position="22"/>
    </location>
</feature>
<gene>
    <name evidence="3" type="ORF">T472_0214160</name>
</gene>